<evidence type="ECO:0000313" key="9">
    <source>
        <dbReference type="EMBL" id="RPD62374.1"/>
    </source>
</evidence>
<dbReference type="InterPro" id="IPR036282">
    <property type="entry name" value="Glutathione-S-Trfase_C_sf"/>
</dbReference>
<dbReference type="GO" id="GO:0004364">
    <property type="term" value="F:glutathione transferase activity"/>
    <property type="evidence" value="ECO:0007669"/>
    <property type="project" value="UniProtKB-EC"/>
</dbReference>
<dbReference type="Pfam" id="PF02798">
    <property type="entry name" value="GST_N"/>
    <property type="match status" value="1"/>
</dbReference>
<dbReference type="Gene3D" id="1.20.1050.130">
    <property type="match status" value="1"/>
</dbReference>
<reference evidence="9" key="1">
    <citation type="journal article" date="2018" name="Genome Biol. Evol.">
        <title>Genomics and development of Lentinus tigrinus, a white-rot wood-decaying mushroom with dimorphic fruiting bodies.</title>
        <authorList>
            <person name="Wu B."/>
            <person name="Xu Z."/>
            <person name="Knudson A."/>
            <person name="Carlson A."/>
            <person name="Chen N."/>
            <person name="Kovaka S."/>
            <person name="LaButti K."/>
            <person name="Lipzen A."/>
            <person name="Pennachio C."/>
            <person name="Riley R."/>
            <person name="Schakwitz W."/>
            <person name="Umezawa K."/>
            <person name="Ohm R.A."/>
            <person name="Grigoriev I.V."/>
            <person name="Nagy L.G."/>
            <person name="Gibbons J."/>
            <person name="Hibbett D."/>
        </authorList>
    </citation>
    <scope>NUCLEOTIDE SEQUENCE [LARGE SCALE GENOMIC DNA]</scope>
    <source>
        <strain evidence="9">ALCF2SS1-6</strain>
    </source>
</reference>
<dbReference type="EMBL" id="ML122259">
    <property type="protein sequence ID" value="RPD62374.1"/>
    <property type="molecule type" value="Genomic_DNA"/>
</dbReference>
<feature type="domain" description="GST C-terminal" evidence="8">
    <location>
        <begin position="95"/>
        <end position="226"/>
    </location>
</feature>
<comment type="similarity">
    <text evidence="1 6">Belongs to the GST superfamily.</text>
</comment>
<protein>
    <recommendedName>
        <fullName evidence="2">glutathione transferase</fullName>
        <ecNumber evidence="2">2.5.1.18</ecNumber>
    </recommendedName>
</protein>
<evidence type="ECO:0000259" key="7">
    <source>
        <dbReference type="PROSITE" id="PS50404"/>
    </source>
</evidence>
<feature type="domain" description="GST N-terminal" evidence="7">
    <location>
        <begin position="5"/>
        <end position="89"/>
    </location>
</feature>
<evidence type="ECO:0000259" key="8">
    <source>
        <dbReference type="PROSITE" id="PS50405"/>
    </source>
</evidence>
<accession>A0A5C2SGP3</accession>
<evidence type="ECO:0000256" key="6">
    <source>
        <dbReference type="RuleBase" id="RU003494"/>
    </source>
</evidence>
<evidence type="ECO:0000313" key="10">
    <source>
        <dbReference type="Proteomes" id="UP000313359"/>
    </source>
</evidence>
<evidence type="ECO:0000256" key="2">
    <source>
        <dbReference type="ARBA" id="ARBA00012452"/>
    </source>
</evidence>
<dbReference type="InterPro" id="IPR036249">
    <property type="entry name" value="Thioredoxin-like_sf"/>
</dbReference>
<dbReference type="SUPFAM" id="SSF52833">
    <property type="entry name" value="Thioredoxin-like"/>
    <property type="match status" value="1"/>
</dbReference>
<dbReference type="SFLD" id="SFLDS00019">
    <property type="entry name" value="Glutathione_Transferase_(cytos"/>
    <property type="match status" value="1"/>
</dbReference>
<dbReference type="CDD" id="cd03048">
    <property type="entry name" value="GST_N_Ure2p_like"/>
    <property type="match status" value="1"/>
</dbReference>
<dbReference type="SFLD" id="SFLDG01151">
    <property type="entry name" value="Main.2:_Nu-like"/>
    <property type="match status" value="1"/>
</dbReference>
<organism evidence="9 10">
    <name type="scientific">Lentinus tigrinus ALCF2SS1-6</name>
    <dbReference type="NCBI Taxonomy" id="1328759"/>
    <lineage>
        <taxon>Eukaryota</taxon>
        <taxon>Fungi</taxon>
        <taxon>Dikarya</taxon>
        <taxon>Basidiomycota</taxon>
        <taxon>Agaricomycotina</taxon>
        <taxon>Agaricomycetes</taxon>
        <taxon>Polyporales</taxon>
        <taxon>Polyporaceae</taxon>
        <taxon>Lentinus</taxon>
    </lineage>
</organism>
<dbReference type="GO" id="GO:0005737">
    <property type="term" value="C:cytoplasm"/>
    <property type="evidence" value="ECO:0007669"/>
    <property type="project" value="UniProtKB-ARBA"/>
</dbReference>
<dbReference type="PANTHER" id="PTHR44051:SF3">
    <property type="entry name" value="TRANSCRIPTIONAL REGULATOR URE2"/>
    <property type="match status" value="1"/>
</dbReference>
<evidence type="ECO:0000256" key="1">
    <source>
        <dbReference type="ARBA" id="ARBA00007409"/>
    </source>
</evidence>
<proteinExistence type="inferred from homology"/>
<dbReference type="PROSITE" id="PS50404">
    <property type="entry name" value="GST_NTER"/>
    <property type="match status" value="1"/>
</dbReference>
<dbReference type="PANTHER" id="PTHR44051">
    <property type="entry name" value="GLUTATHIONE S-TRANSFERASE-RELATED"/>
    <property type="match status" value="1"/>
</dbReference>
<dbReference type="SFLD" id="SFLDG00358">
    <property type="entry name" value="Main_(cytGST)"/>
    <property type="match status" value="1"/>
</dbReference>
<dbReference type="PROSITE" id="PS50405">
    <property type="entry name" value="GST_CTER"/>
    <property type="match status" value="1"/>
</dbReference>
<name>A0A5C2SGP3_9APHY</name>
<evidence type="ECO:0000256" key="4">
    <source>
        <dbReference type="ARBA" id="ARBA00047960"/>
    </source>
</evidence>
<dbReference type="SUPFAM" id="SSF47616">
    <property type="entry name" value="GST C-terminal domain-like"/>
    <property type="match status" value="1"/>
</dbReference>
<dbReference type="FunFam" id="3.40.30.10:FF:000039">
    <property type="entry name" value="Glutathione S-transferase domain"/>
    <property type="match status" value="1"/>
</dbReference>
<dbReference type="GO" id="GO:0005634">
    <property type="term" value="C:nucleus"/>
    <property type="evidence" value="ECO:0007669"/>
    <property type="project" value="UniProtKB-ARBA"/>
</dbReference>
<dbReference type="STRING" id="1328759.A0A5C2SGP3"/>
<keyword evidence="3 9" id="KW-0808">Transferase</keyword>
<evidence type="ECO:0000256" key="3">
    <source>
        <dbReference type="ARBA" id="ARBA00022679"/>
    </source>
</evidence>
<dbReference type="InterPro" id="IPR004045">
    <property type="entry name" value="Glutathione_S-Trfase_N"/>
</dbReference>
<comment type="catalytic activity">
    <reaction evidence="4">
        <text>RX + glutathione = an S-substituted glutathione + a halide anion + H(+)</text>
        <dbReference type="Rhea" id="RHEA:16437"/>
        <dbReference type="ChEBI" id="CHEBI:15378"/>
        <dbReference type="ChEBI" id="CHEBI:16042"/>
        <dbReference type="ChEBI" id="CHEBI:17792"/>
        <dbReference type="ChEBI" id="CHEBI:57925"/>
        <dbReference type="ChEBI" id="CHEBI:90779"/>
        <dbReference type="EC" id="2.5.1.18"/>
    </reaction>
</comment>
<dbReference type="OrthoDB" id="422574at2759"/>
<dbReference type="InterPro" id="IPR004046">
    <property type="entry name" value="GST_C"/>
</dbReference>
<gene>
    <name evidence="9" type="ORF">L227DRAFT_609598</name>
</gene>
<dbReference type="AlphaFoldDB" id="A0A5C2SGP3"/>
<dbReference type="InterPro" id="IPR040079">
    <property type="entry name" value="Glutathione_S-Trfase"/>
</dbReference>
<evidence type="ECO:0000256" key="5">
    <source>
        <dbReference type="ARBA" id="ARBA00060024"/>
    </source>
</evidence>
<dbReference type="EC" id="2.5.1.18" evidence="2"/>
<dbReference type="Proteomes" id="UP000313359">
    <property type="component" value="Unassembled WGS sequence"/>
</dbReference>
<comment type="function">
    <text evidence="5">Involved in the oxidative stress response and detoxification.</text>
</comment>
<sequence>MSHGKQFTLYSNQGGPNGWKVVIVLEELGLSYETVYLNLGQGESKSPEYTKLNPNGRIPALVDHKNGDFVIWESGAILTYLVDKYDPEHKISAAEKNDKYHQLQWLFFQASGQGPYFGQAGWFKLFHPEKVPSAIERYSKEILRVWSVLDGVLAQGEWLVGDKCTVSDLSFIPWNVAALTFILDYEGFNKETFQKDFPALNKWHTALASREAVIKAYAIKDVVSNA</sequence>
<dbReference type="Pfam" id="PF00043">
    <property type="entry name" value="GST_C"/>
    <property type="match status" value="1"/>
</dbReference>
<keyword evidence="10" id="KW-1185">Reference proteome</keyword>
<dbReference type="InterPro" id="IPR010987">
    <property type="entry name" value="Glutathione-S-Trfase_C-like"/>
</dbReference>
<dbReference type="FunFam" id="1.20.1050.130:FF:000016">
    <property type="entry name" value="Glutathione S-transferase 1"/>
    <property type="match status" value="1"/>
</dbReference>